<comment type="caution">
    <text evidence="3">The sequence shown here is derived from an EMBL/GenBank/DDBJ whole genome shotgun (WGS) entry which is preliminary data.</text>
</comment>
<feature type="transmembrane region" description="Helical" evidence="2">
    <location>
        <begin position="118"/>
        <end position="140"/>
    </location>
</feature>
<feature type="transmembrane region" description="Helical" evidence="2">
    <location>
        <begin position="89"/>
        <end position="112"/>
    </location>
</feature>
<feature type="transmembrane region" description="Helical" evidence="2">
    <location>
        <begin position="240"/>
        <end position="261"/>
    </location>
</feature>
<feature type="transmembrane region" description="Helical" evidence="2">
    <location>
        <begin position="273"/>
        <end position="298"/>
    </location>
</feature>
<keyword evidence="2" id="KW-0812">Transmembrane</keyword>
<proteinExistence type="predicted"/>
<feature type="transmembrane region" description="Helical" evidence="2">
    <location>
        <begin position="310"/>
        <end position="330"/>
    </location>
</feature>
<evidence type="ECO:0000313" key="3">
    <source>
        <dbReference type="EMBL" id="KAJ9163759.1"/>
    </source>
</evidence>
<feature type="transmembrane region" description="Helical" evidence="2">
    <location>
        <begin position="29"/>
        <end position="50"/>
    </location>
</feature>
<evidence type="ECO:0000256" key="1">
    <source>
        <dbReference type="SAM" id="MobiDB-lite"/>
    </source>
</evidence>
<dbReference type="PANTHER" id="PTHR12242:SF22">
    <property type="entry name" value="OS02G0130600 PROTEIN"/>
    <property type="match status" value="1"/>
</dbReference>
<keyword evidence="2" id="KW-0472">Membrane</keyword>
<dbReference type="PANTHER" id="PTHR12242">
    <property type="entry name" value="OS02G0130600 PROTEIN-RELATED"/>
    <property type="match status" value="1"/>
</dbReference>
<reference evidence="3" key="1">
    <citation type="journal article" date="2023" name="Plant Biotechnol. J.">
        <title>Chromosome-level wild Hevea brasiliensis genome provides new tools for genomic-assisted breeding and valuable loci to elevate rubber yield.</title>
        <authorList>
            <person name="Cheng H."/>
            <person name="Song X."/>
            <person name="Hu Y."/>
            <person name="Wu T."/>
            <person name="Yang Q."/>
            <person name="An Z."/>
            <person name="Feng S."/>
            <person name="Deng Z."/>
            <person name="Wu W."/>
            <person name="Zeng X."/>
            <person name="Tu M."/>
            <person name="Wang X."/>
            <person name="Huang H."/>
        </authorList>
    </citation>
    <scope>NUCLEOTIDE SEQUENCE</scope>
    <source>
        <strain evidence="3">MT/VB/25A 57/8</strain>
    </source>
</reference>
<protein>
    <recommendedName>
        <fullName evidence="5">TLC domain-containing protein</fullName>
    </recommendedName>
</protein>
<dbReference type="Proteomes" id="UP001174677">
    <property type="component" value="Chromosome 13"/>
</dbReference>
<sequence>MSFITGSSQNTWHPAMTANTTIARYWLNWRFFLCTIWVLMSITIASILIWKNENFHKAERDNGENKQETEADLLDDETWRPCLKGIHPAWLLVFRVFAFFVLLALLIVFALVDGGSIFYYYTQWTFTLVTIYFGLGSFLSMRGCYLYHKRVSGDKVDNVEVDSEQGNCATPTSAPGESSNTSIEKRSSNSNEQVDRRQPAGKWAFFFQIVFQMNAGAVMLTDCVFWFVIVPFFAIKDYHLTALVISMHSMNAILLLGDTALNCMRFPWFRIAYFYIWTITYLLFQWLVHACVRLWWPYPFLDLSSPYAPLWYFSVGVMHIPCYGIFAFIIKLKHTLFSRWFPDSYQCPR</sequence>
<evidence type="ECO:0000256" key="2">
    <source>
        <dbReference type="SAM" id="Phobius"/>
    </source>
</evidence>
<feature type="compositionally biased region" description="Polar residues" evidence="1">
    <location>
        <begin position="164"/>
        <end position="182"/>
    </location>
</feature>
<gene>
    <name evidence="3" type="ORF">P3X46_023392</name>
</gene>
<evidence type="ECO:0000313" key="4">
    <source>
        <dbReference type="Proteomes" id="UP001174677"/>
    </source>
</evidence>
<feature type="transmembrane region" description="Helical" evidence="2">
    <location>
        <begin position="205"/>
        <end position="234"/>
    </location>
</feature>
<accession>A0ABQ9LBY6</accession>
<dbReference type="EMBL" id="JARPOI010000013">
    <property type="protein sequence ID" value="KAJ9163759.1"/>
    <property type="molecule type" value="Genomic_DNA"/>
</dbReference>
<evidence type="ECO:0008006" key="5">
    <source>
        <dbReference type="Google" id="ProtNLM"/>
    </source>
</evidence>
<name>A0ABQ9LBY6_HEVBR</name>
<feature type="compositionally biased region" description="Basic and acidic residues" evidence="1">
    <location>
        <begin position="183"/>
        <end position="195"/>
    </location>
</feature>
<feature type="region of interest" description="Disordered" evidence="1">
    <location>
        <begin position="164"/>
        <end position="195"/>
    </location>
</feature>
<keyword evidence="2" id="KW-1133">Transmembrane helix</keyword>
<organism evidence="3 4">
    <name type="scientific">Hevea brasiliensis</name>
    <name type="common">Para rubber tree</name>
    <name type="synonym">Siphonia brasiliensis</name>
    <dbReference type="NCBI Taxonomy" id="3981"/>
    <lineage>
        <taxon>Eukaryota</taxon>
        <taxon>Viridiplantae</taxon>
        <taxon>Streptophyta</taxon>
        <taxon>Embryophyta</taxon>
        <taxon>Tracheophyta</taxon>
        <taxon>Spermatophyta</taxon>
        <taxon>Magnoliopsida</taxon>
        <taxon>eudicotyledons</taxon>
        <taxon>Gunneridae</taxon>
        <taxon>Pentapetalae</taxon>
        <taxon>rosids</taxon>
        <taxon>fabids</taxon>
        <taxon>Malpighiales</taxon>
        <taxon>Euphorbiaceae</taxon>
        <taxon>Crotonoideae</taxon>
        <taxon>Micrandreae</taxon>
        <taxon>Hevea</taxon>
    </lineage>
</organism>
<keyword evidence="4" id="KW-1185">Reference proteome</keyword>